<dbReference type="InterPro" id="IPR050288">
    <property type="entry name" value="Cellulose_deg_GH3"/>
</dbReference>
<dbReference type="Pfam" id="PF01915">
    <property type="entry name" value="Glyco_hydro_3_C"/>
    <property type="match status" value="1"/>
</dbReference>
<dbReference type="InterPro" id="IPR013783">
    <property type="entry name" value="Ig-like_fold"/>
</dbReference>
<dbReference type="SUPFAM" id="SSF52279">
    <property type="entry name" value="Beta-D-glucan exohydrolase, C-terminal domain"/>
    <property type="match status" value="1"/>
</dbReference>
<gene>
    <name evidence="6" type="ORF">IAB94_03240</name>
</gene>
<keyword evidence="4" id="KW-0472">Membrane</keyword>
<evidence type="ECO:0000259" key="5">
    <source>
        <dbReference type="SMART" id="SM01217"/>
    </source>
</evidence>
<keyword evidence="4" id="KW-0812">Transmembrane</keyword>
<dbReference type="InterPro" id="IPR036881">
    <property type="entry name" value="Glyco_hydro_3_C_sf"/>
</dbReference>
<dbReference type="Gene3D" id="3.40.50.1700">
    <property type="entry name" value="Glycoside hydrolase family 3 C-terminal domain"/>
    <property type="match status" value="1"/>
</dbReference>
<dbReference type="InterPro" id="IPR001764">
    <property type="entry name" value="Glyco_hydro_3_N"/>
</dbReference>
<sequence length="970" mass="105880">MKLFKKRLWEGLALGMTSVFVVVSGAYSIAMSQSAAINNALNISTSSIERSSDPQYQYFKSDYGADEYDKLQSDYLALGEEVESEGIVLLKNDNDALPLSSGEKVSTFLTGSVMFNYSASGSGAVNTEGYTDFKTALEGAGLEVNGALWNFYSDQITLLGMGRYKEGGTRYMVNEVPYSDISSDVTATFSEYGTAIVNIARNSGEGSDINSTRADTVDGSYLSLSEQELGVLRELTALKASGQVKKIIVLLNSSATIQLDFLQNEDIDVDACLWIGNVGKSGINAVAKVLTGEYVPSGKLADTYLVDNFSSPAMQQQMYNEFNNFMRQYEGASRLADTSQMYYGVYSEGIYVGYRYYETRYTDYVTARQNVGEYSYADDVAYSFGYGLSYTDFSYETFEVTYDDAAREYTVTVTVKNTGDSYTGKEVVEVYLQKPYIDGGVEKAAVELVGYAKTGALAPGETSEPIEIVVPESSLKSYDSENAKTYIIDEGEYFFTVANGAHEAANNILAAQGYTVENTKGRMDADGNSSLVESFEKDYDATTYSVSEHVEGAEITNQLDFADLNKYEGSDTKVTYVSRGNWEDTMPKAAIVVNLTDTLYNDLQRNQPIEEDADASFPVYGANNGYTITELRGEPYDSEKWDDLLDQMSFEDQAYLITNGQYTTVPLSSVAKPDTSEHDGPTGSTTSLGSLSFPSEGIWASTYNDELIERVGEMLAEDALAAGDTGIYANAINIHRTPFGGRSHEYFSEDPYLSGMASVAEITGIQSKGVVAHVKHIAFNDQEDQRSGGAVWLNEQSAREIYLKPFEYSLSSADGMGNAHAVMSAMNRAGAVWVGASDALLNGIMRGEWGFDGYCITDMAASDTAYIMTYQDGIPNGTDVYLGSGSRTALNDYRNNATFAQAMREASHRILYVISNYSAAVNGMTPDTPVGETSWWWSNALIAAMSVFGVLAAGSIGMYIVCLVKDKKQK</sequence>
<proteinExistence type="inferred from homology"/>
<dbReference type="InterPro" id="IPR026891">
    <property type="entry name" value="Fn3-like"/>
</dbReference>
<evidence type="ECO:0000313" key="7">
    <source>
        <dbReference type="Proteomes" id="UP000823913"/>
    </source>
</evidence>
<organism evidence="6 7">
    <name type="scientific">Candidatus Coproplasma avicola</name>
    <dbReference type="NCBI Taxonomy" id="2840744"/>
    <lineage>
        <taxon>Bacteria</taxon>
        <taxon>Bacillati</taxon>
        <taxon>Bacillota</taxon>
        <taxon>Clostridia</taxon>
        <taxon>Eubacteriales</taxon>
        <taxon>Candidatus Coproplasma</taxon>
    </lineage>
</organism>
<dbReference type="PANTHER" id="PTHR42715:SF10">
    <property type="entry name" value="BETA-GLUCOSIDASE"/>
    <property type="match status" value="1"/>
</dbReference>
<dbReference type="EMBL" id="DVHK01000075">
    <property type="protein sequence ID" value="HIR67048.1"/>
    <property type="molecule type" value="Genomic_DNA"/>
</dbReference>
<evidence type="ECO:0000256" key="4">
    <source>
        <dbReference type="SAM" id="Phobius"/>
    </source>
</evidence>
<dbReference type="AlphaFoldDB" id="A0A9D1E5U6"/>
<keyword evidence="2 6" id="KW-0378">Hydrolase</keyword>
<dbReference type="Gene3D" id="2.60.40.10">
    <property type="entry name" value="Immunoglobulins"/>
    <property type="match status" value="1"/>
</dbReference>
<evidence type="ECO:0000256" key="1">
    <source>
        <dbReference type="ARBA" id="ARBA00005336"/>
    </source>
</evidence>
<dbReference type="Gene3D" id="3.20.20.300">
    <property type="entry name" value="Glycoside hydrolase, family 3, N-terminal domain"/>
    <property type="match status" value="1"/>
</dbReference>
<feature type="domain" description="Fibronectin type III-like" evidence="5">
    <location>
        <begin position="426"/>
        <end position="501"/>
    </location>
</feature>
<dbReference type="PRINTS" id="PR00133">
    <property type="entry name" value="GLHYDRLASE3"/>
</dbReference>
<dbReference type="GO" id="GO:0009251">
    <property type="term" value="P:glucan catabolic process"/>
    <property type="evidence" value="ECO:0007669"/>
    <property type="project" value="TreeGrafter"/>
</dbReference>
<evidence type="ECO:0000256" key="2">
    <source>
        <dbReference type="ARBA" id="ARBA00022801"/>
    </source>
</evidence>
<dbReference type="Pfam" id="PF00933">
    <property type="entry name" value="Glyco_hydro_3"/>
    <property type="match status" value="1"/>
</dbReference>
<reference evidence="6" key="2">
    <citation type="journal article" date="2021" name="PeerJ">
        <title>Extensive microbial diversity within the chicken gut microbiome revealed by metagenomics and culture.</title>
        <authorList>
            <person name="Gilroy R."/>
            <person name="Ravi A."/>
            <person name="Getino M."/>
            <person name="Pursley I."/>
            <person name="Horton D.L."/>
            <person name="Alikhan N.F."/>
            <person name="Baker D."/>
            <person name="Gharbi K."/>
            <person name="Hall N."/>
            <person name="Watson M."/>
            <person name="Adriaenssens E.M."/>
            <person name="Foster-Nyarko E."/>
            <person name="Jarju S."/>
            <person name="Secka A."/>
            <person name="Antonio M."/>
            <person name="Oren A."/>
            <person name="Chaudhuri R.R."/>
            <person name="La Ragione R."/>
            <person name="Hildebrand F."/>
            <person name="Pallen M.J."/>
        </authorList>
    </citation>
    <scope>NUCLEOTIDE SEQUENCE</scope>
    <source>
        <strain evidence="6">ChiW16-3235</strain>
    </source>
</reference>
<name>A0A9D1E5U6_9FIRM</name>
<comment type="similarity">
    <text evidence="1">Belongs to the glycosyl hydrolase 3 family.</text>
</comment>
<comment type="caution">
    <text evidence="6">The sequence shown here is derived from an EMBL/GenBank/DDBJ whole genome shotgun (WGS) entry which is preliminary data.</text>
</comment>
<protein>
    <submittedName>
        <fullName evidence="6">Glycoside hydrolase family 3 C-terminal domain-containing protein</fullName>
    </submittedName>
</protein>
<dbReference type="PANTHER" id="PTHR42715">
    <property type="entry name" value="BETA-GLUCOSIDASE"/>
    <property type="match status" value="1"/>
</dbReference>
<keyword evidence="4" id="KW-1133">Transmembrane helix</keyword>
<evidence type="ECO:0000313" key="6">
    <source>
        <dbReference type="EMBL" id="HIR67048.1"/>
    </source>
</evidence>
<dbReference type="InterPro" id="IPR017853">
    <property type="entry name" value="GH"/>
</dbReference>
<dbReference type="SMART" id="SM01217">
    <property type="entry name" value="Fn3_like"/>
    <property type="match status" value="1"/>
</dbReference>
<dbReference type="InterPro" id="IPR036962">
    <property type="entry name" value="Glyco_hydro_3_N_sf"/>
</dbReference>
<dbReference type="InterPro" id="IPR002772">
    <property type="entry name" value="Glyco_hydro_3_C"/>
</dbReference>
<dbReference type="GO" id="GO:0008422">
    <property type="term" value="F:beta-glucosidase activity"/>
    <property type="evidence" value="ECO:0007669"/>
    <property type="project" value="TreeGrafter"/>
</dbReference>
<feature type="transmembrane region" description="Helical" evidence="4">
    <location>
        <begin position="935"/>
        <end position="964"/>
    </location>
</feature>
<feature type="region of interest" description="Disordered" evidence="3">
    <location>
        <begin position="669"/>
        <end position="689"/>
    </location>
</feature>
<dbReference type="Proteomes" id="UP000823913">
    <property type="component" value="Unassembled WGS sequence"/>
</dbReference>
<dbReference type="SUPFAM" id="SSF51445">
    <property type="entry name" value="(Trans)glycosidases"/>
    <property type="match status" value="1"/>
</dbReference>
<accession>A0A9D1E5U6</accession>
<evidence type="ECO:0000256" key="3">
    <source>
        <dbReference type="SAM" id="MobiDB-lite"/>
    </source>
</evidence>
<reference evidence="6" key="1">
    <citation type="submission" date="2020-10" db="EMBL/GenBank/DDBJ databases">
        <authorList>
            <person name="Gilroy R."/>
        </authorList>
    </citation>
    <scope>NUCLEOTIDE SEQUENCE</scope>
    <source>
        <strain evidence="6">ChiW16-3235</strain>
    </source>
</reference>